<dbReference type="RefSeq" id="WP_200615517.1">
    <property type="nucleotide sequence ID" value="NZ_CP071518.1"/>
</dbReference>
<accession>A0A974Y1L2</accession>
<feature type="region of interest" description="Disordered" evidence="1">
    <location>
        <begin position="61"/>
        <end position="85"/>
    </location>
</feature>
<organism evidence="2 3">
    <name type="scientific">Agrilutibacter solisilvae</name>
    <dbReference type="NCBI Taxonomy" id="2763317"/>
    <lineage>
        <taxon>Bacteria</taxon>
        <taxon>Pseudomonadati</taxon>
        <taxon>Pseudomonadota</taxon>
        <taxon>Gammaproteobacteria</taxon>
        <taxon>Lysobacterales</taxon>
        <taxon>Lysobacteraceae</taxon>
        <taxon>Agrilutibacter</taxon>
    </lineage>
</organism>
<gene>
    <name evidence="2" type="ORF">I8J32_001990</name>
</gene>
<name>A0A974Y1L2_9GAMM</name>
<evidence type="ECO:0000313" key="2">
    <source>
        <dbReference type="EMBL" id="QSX78735.1"/>
    </source>
</evidence>
<dbReference type="AlphaFoldDB" id="A0A974Y1L2"/>
<feature type="compositionally biased region" description="Basic and acidic residues" evidence="1">
    <location>
        <begin position="61"/>
        <end position="70"/>
    </location>
</feature>
<reference evidence="2 3" key="1">
    <citation type="submission" date="2021-03" db="EMBL/GenBank/DDBJ databases">
        <title>Lysobacter sp. nov. isolated from soil of gangwondo yeongwol, south Korea.</title>
        <authorList>
            <person name="Kim K.R."/>
            <person name="Kim K.H."/>
            <person name="Jeon C.O."/>
        </authorList>
    </citation>
    <scope>NUCLEOTIDE SEQUENCE [LARGE SCALE GENOMIC DNA]</scope>
    <source>
        <strain evidence="2 3">R19</strain>
    </source>
</reference>
<evidence type="ECO:0000313" key="3">
    <source>
        <dbReference type="Proteomes" id="UP000639274"/>
    </source>
</evidence>
<keyword evidence="3" id="KW-1185">Reference proteome</keyword>
<evidence type="ECO:0000256" key="1">
    <source>
        <dbReference type="SAM" id="MobiDB-lite"/>
    </source>
</evidence>
<dbReference type="Proteomes" id="UP000639274">
    <property type="component" value="Chromosome"/>
</dbReference>
<dbReference type="EMBL" id="CP071518">
    <property type="protein sequence ID" value="QSX78735.1"/>
    <property type="molecule type" value="Genomic_DNA"/>
</dbReference>
<sequence length="85" mass="8736">MQIVLVQIVPVQIVPAKSGRQCAAVHGALQPAGSQFPASGTAAGSAAYEMHVPCASDAVTARDADDDAHPGRPYCAPARRMSHAQ</sequence>
<protein>
    <submittedName>
        <fullName evidence="2">Uncharacterized protein</fullName>
    </submittedName>
</protein>
<dbReference type="KEGG" id="lsf:I8J32_001990"/>
<proteinExistence type="predicted"/>